<dbReference type="RefSeq" id="WP_147663458.1">
    <property type="nucleotide sequence ID" value="NZ_CP042905.2"/>
</dbReference>
<dbReference type="Proteomes" id="UP000321408">
    <property type="component" value="Chromosome"/>
</dbReference>
<evidence type="ECO:0000313" key="4">
    <source>
        <dbReference type="Proteomes" id="UP000321408"/>
    </source>
</evidence>
<dbReference type="PROSITE" id="PS51379">
    <property type="entry name" value="4FE4S_FER_2"/>
    <property type="match status" value="2"/>
</dbReference>
<protein>
    <submittedName>
        <fullName evidence="3">4Fe-4S binding protein</fullName>
    </submittedName>
</protein>
<reference evidence="3 4" key="2">
    <citation type="journal article" date="2024" name="Int. J. Syst. Evol. Microbiol.">
        <title>Promethearchaeum syntrophicum gen. nov., sp. nov., an anaerobic, obligately syntrophic archaeon, the first isolate of the lineage 'Asgard' archaea, and proposal of the new archaeal phylum Promethearchaeota phyl. nov. and kingdom Promethearchaeati regn. nov.</title>
        <authorList>
            <person name="Imachi H."/>
            <person name="Nobu M.K."/>
            <person name="Kato S."/>
            <person name="Takaki Y."/>
            <person name="Miyazaki M."/>
            <person name="Miyata M."/>
            <person name="Ogawara M."/>
            <person name="Saito Y."/>
            <person name="Sakai S."/>
            <person name="Tahara Y.O."/>
            <person name="Takano Y."/>
            <person name="Tasumi E."/>
            <person name="Uematsu K."/>
            <person name="Yoshimura T."/>
            <person name="Itoh T."/>
            <person name="Ohkuma M."/>
            <person name="Takai K."/>
        </authorList>
    </citation>
    <scope>NUCLEOTIDE SEQUENCE [LARGE SCALE GENOMIC DNA]</scope>
    <source>
        <strain evidence="3 4">MK-D1</strain>
    </source>
</reference>
<feature type="coiled-coil region" evidence="1">
    <location>
        <begin position="56"/>
        <end position="83"/>
    </location>
</feature>
<keyword evidence="4" id="KW-1185">Reference proteome</keyword>
<accession>A0A5B9DCZ8</accession>
<dbReference type="GeneID" id="41330403"/>
<keyword evidence="1" id="KW-0175">Coiled coil</keyword>
<dbReference type="EMBL" id="CP042905">
    <property type="protein sequence ID" value="QEE16586.1"/>
    <property type="molecule type" value="Genomic_DNA"/>
</dbReference>
<reference evidence="3 4" key="1">
    <citation type="journal article" date="2020" name="Nature">
        <title>Isolation of an archaeon at the prokaryote-eukaryote interface.</title>
        <authorList>
            <person name="Imachi H."/>
            <person name="Nobu M.K."/>
            <person name="Nakahara N."/>
            <person name="Morono Y."/>
            <person name="Ogawara M."/>
            <person name="Takaki Y."/>
            <person name="Takano Y."/>
            <person name="Uematsu K."/>
            <person name="Ikuta T."/>
            <person name="Ito M."/>
            <person name="Matsui Y."/>
            <person name="Miyazaki M."/>
            <person name="Murata K."/>
            <person name="Saito Y."/>
            <person name="Sakai S."/>
            <person name="Song C."/>
            <person name="Tasumi E."/>
            <person name="Yamanaka Y."/>
            <person name="Yamaguchi T."/>
            <person name="Kamagata Y."/>
            <person name="Tamaki H."/>
            <person name="Takai K."/>
        </authorList>
    </citation>
    <scope>NUCLEOTIDE SEQUENCE [LARGE SCALE GENOMIC DNA]</scope>
    <source>
        <strain evidence="3 4">MK-D1</strain>
    </source>
</reference>
<dbReference type="OrthoDB" id="23833at2157"/>
<feature type="domain" description="4Fe-4S ferredoxin-type" evidence="2">
    <location>
        <begin position="279"/>
        <end position="307"/>
    </location>
</feature>
<organism evidence="3 4">
    <name type="scientific">Promethearchaeum syntrophicum</name>
    <dbReference type="NCBI Taxonomy" id="2594042"/>
    <lineage>
        <taxon>Archaea</taxon>
        <taxon>Promethearchaeati</taxon>
        <taxon>Promethearchaeota</taxon>
        <taxon>Promethearchaeia</taxon>
        <taxon>Promethearchaeales</taxon>
        <taxon>Promethearchaeaceae</taxon>
        <taxon>Promethearchaeum</taxon>
    </lineage>
</organism>
<feature type="domain" description="4Fe-4S ferredoxin-type" evidence="2">
    <location>
        <begin position="308"/>
        <end position="337"/>
    </location>
</feature>
<dbReference type="SUPFAM" id="SSF54862">
    <property type="entry name" value="4Fe-4S ferredoxins"/>
    <property type="match status" value="1"/>
</dbReference>
<dbReference type="KEGG" id="psyt:DSAG12_02416"/>
<sequence length="378" mass="42883">MYKAIPQYRKLQQHLDKLPIGYPETESGVEIRILQHLFTTEEAEIAIDLDLMPTTAEKLHKRIKNSNYSVDDLEEKLDKMADKGAINRHVKKNGLRLFSSALLAIGMFEFQVDRMTKEFYSDFLQYLDEAFRDEILSTRIPQLRTIPTEGSIAPDLPIMTYDNIRDIISSYKGPIAVANCVCKQGNDLLGEPCHQTKMREICFTFGSSARKFISEGLGRSIDKEETFKILKQAEKDALVLQPSNTEVPFCLCLCCGCCCEILTSAKPLENPVQYFATNYRAIIDTETCIGCGVCETRCQMDAISIVDDKSVIDYERCIGCGLCITSCPEEAMKLEHVEHTKKPPKNGVELYMNILRKKVGNAKYIIMLTKQWFGSKFN</sequence>
<dbReference type="AlphaFoldDB" id="A0A5B9DCZ8"/>
<name>A0A5B9DCZ8_9ARCH</name>
<dbReference type="PROSITE" id="PS00198">
    <property type="entry name" value="4FE4S_FER_1"/>
    <property type="match status" value="1"/>
</dbReference>
<dbReference type="InterPro" id="IPR017896">
    <property type="entry name" value="4Fe4S_Fe-S-bd"/>
</dbReference>
<evidence type="ECO:0000313" key="3">
    <source>
        <dbReference type="EMBL" id="QEE16586.1"/>
    </source>
</evidence>
<dbReference type="GO" id="GO:0016491">
    <property type="term" value="F:oxidoreductase activity"/>
    <property type="evidence" value="ECO:0007669"/>
    <property type="project" value="UniProtKB-ARBA"/>
</dbReference>
<dbReference type="Pfam" id="PF14697">
    <property type="entry name" value="Fer4_21"/>
    <property type="match status" value="1"/>
</dbReference>
<proteinExistence type="predicted"/>
<evidence type="ECO:0000256" key="1">
    <source>
        <dbReference type="SAM" id="Coils"/>
    </source>
</evidence>
<dbReference type="Gene3D" id="3.30.70.20">
    <property type="match status" value="1"/>
</dbReference>
<gene>
    <name evidence="3" type="ORF">DSAG12_02416</name>
</gene>
<dbReference type="InterPro" id="IPR017900">
    <property type="entry name" value="4Fe4S_Fe_S_CS"/>
</dbReference>
<evidence type="ECO:0000259" key="2">
    <source>
        <dbReference type="PROSITE" id="PS51379"/>
    </source>
</evidence>